<protein>
    <submittedName>
        <fullName evidence="2">Isochorismatase family cysteine hydrolase</fullName>
        <ecNumber evidence="2">3.-.-.-</ecNumber>
    </submittedName>
</protein>
<name>A0ABV1E2I6_9FIRM</name>
<dbReference type="Gene3D" id="3.40.50.850">
    <property type="entry name" value="Isochorismatase-like"/>
    <property type="match status" value="1"/>
</dbReference>
<dbReference type="InterPro" id="IPR000868">
    <property type="entry name" value="Isochorismatase-like_dom"/>
</dbReference>
<evidence type="ECO:0000313" key="3">
    <source>
        <dbReference type="Proteomes" id="UP001489509"/>
    </source>
</evidence>
<dbReference type="InterPro" id="IPR044717">
    <property type="entry name" value="NIC1"/>
</dbReference>
<dbReference type="CDD" id="cd00431">
    <property type="entry name" value="cysteine_hydrolases"/>
    <property type="match status" value="1"/>
</dbReference>
<dbReference type="PANTHER" id="PTHR47297">
    <property type="match status" value="1"/>
</dbReference>
<accession>A0ABV1E2I6</accession>
<evidence type="ECO:0000259" key="1">
    <source>
        <dbReference type="Pfam" id="PF00857"/>
    </source>
</evidence>
<dbReference type="EC" id="3.-.-.-" evidence="2"/>
<dbReference type="EMBL" id="JBBMFD010000028">
    <property type="protein sequence ID" value="MEQ2441533.1"/>
    <property type="molecule type" value="Genomic_DNA"/>
</dbReference>
<reference evidence="2 3" key="1">
    <citation type="submission" date="2024-03" db="EMBL/GenBank/DDBJ databases">
        <title>Human intestinal bacterial collection.</title>
        <authorList>
            <person name="Pauvert C."/>
            <person name="Hitch T.C.A."/>
            <person name="Clavel T."/>
        </authorList>
    </citation>
    <scope>NUCLEOTIDE SEQUENCE [LARGE SCALE GENOMIC DNA]</scope>
    <source>
        <strain evidence="2 3">CLA-JM-H44</strain>
    </source>
</reference>
<gene>
    <name evidence="2" type="ORF">WMO26_11910</name>
</gene>
<organism evidence="2 3">
    <name type="scientific">Solibaculum intestinale</name>
    <dbReference type="NCBI Taxonomy" id="3133165"/>
    <lineage>
        <taxon>Bacteria</taxon>
        <taxon>Bacillati</taxon>
        <taxon>Bacillota</taxon>
        <taxon>Clostridia</taxon>
        <taxon>Eubacteriales</taxon>
        <taxon>Oscillospiraceae</taxon>
        <taxon>Solibaculum</taxon>
    </lineage>
</organism>
<comment type="caution">
    <text evidence="2">The sequence shown here is derived from an EMBL/GenBank/DDBJ whole genome shotgun (WGS) entry which is preliminary data.</text>
</comment>
<feature type="domain" description="Isochorismatase-like" evidence="1">
    <location>
        <begin position="39"/>
        <end position="204"/>
    </location>
</feature>
<proteinExistence type="predicted"/>
<dbReference type="InterPro" id="IPR036380">
    <property type="entry name" value="Isochorismatase-like_sf"/>
</dbReference>
<keyword evidence="2" id="KW-0378">Hydrolase</keyword>
<dbReference type="RefSeq" id="WP_349220673.1">
    <property type="nucleotide sequence ID" value="NZ_JBBMFD010000028.1"/>
</dbReference>
<dbReference type="SUPFAM" id="SSF52499">
    <property type="entry name" value="Isochorismatase-like hydrolases"/>
    <property type="match status" value="1"/>
</dbReference>
<dbReference type="GO" id="GO:0016787">
    <property type="term" value="F:hydrolase activity"/>
    <property type="evidence" value="ECO:0007669"/>
    <property type="project" value="UniProtKB-KW"/>
</dbReference>
<evidence type="ECO:0000313" key="2">
    <source>
        <dbReference type="EMBL" id="MEQ2441533.1"/>
    </source>
</evidence>
<dbReference type="Proteomes" id="UP001489509">
    <property type="component" value="Unassembled WGS sequence"/>
</dbReference>
<sequence>MKFQEKTAFVAQCTKTVSAVYDHLTTLPGVPLSALPGTAALIVVDLVNGFAKEGAMYSPRVEALISPTAALARQFLETGRPVLALNDCHTKDSPEFSAYPVHCLKGEWESELVEELKALSIPVIEKASTNGMQEPAVLAWLNGNSETDTFVVTGDCTDICVQQFAIGLKTHFTRQNRPVRVLVPVDLTDTYDLGLHGADFTAAAALYNMEVNGVELCAAIADDTAKEKTP</sequence>
<keyword evidence="3" id="KW-1185">Reference proteome</keyword>
<dbReference type="Pfam" id="PF00857">
    <property type="entry name" value="Isochorismatase"/>
    <property type="match status" value="1"/>
</dbReference>
<dbReference type="PANTHER" id="PTHR47297:SF2">
    <property type="entry name" value="OS02G0606800 PROTEIN"/>
    <property type="match status" value="1"/>
</dbReference>